<evidence type="ECO:0008006" key="3">
    <source>
        <dbReference type="Google" id="ProtNLM"/>
    </source>
</evidence>
<keyword evidence="2" id="KW-1185">Reference proteome</keyword>
<dbReference type="RefSeq" id="WP_144894324.1">
    <property type="nucleotide sequence ID" value="NZ_VLKO01000023.1"/>
</dbReference>
<accession>A0ABY3FK58</accession>
<gene>
    <name evidence="1" type="ORF">IQ05_03216</name>
</gene>
<reference evidence="1 2" key="1">
    <citation type="journal article" date="2015" name="Stand. Genomic Sci.">
        <title>Genomic Encyclopedia of Bacterial and Archaeal Type Strains, Phase III: the genomes of soil and plant-associated and newly described type strains.</title>
        <authorList>
            <person name="Whitman W.B."/>
            <person name="Woyke T."/>
            <person name="Klenk H.P."/>
            <person name="Zhou Y."/>
            <person name="Lilburn T.G."/>
            <person name="Beck B.J."/>
            <person name="De Vos P."/>
            <person name="Vandamme P."/>
            <person name="Eisen J.A."/>
            <person name="Garrity G."/>
            <person name="Hugenholtz P."/>
            <person name="Kyrpides N.C."/>
        </authorList>
    </citation>
    <scope>NUCLEOTIDE SEQUENCE [LARGE SCALE GENOMIC DNA]</scope>
    <source>
        <strain evidence="1 2">CGMCC 1.6847</strain>
    </source>
</reference>
<dbReference type="PROSITE" id="PS51257">
    <property type="entry name" value="PROKAR_LIPOPROTEIN"/>
    <property type="match status" value="1"/>
</dbReference>
<comment type="caution">
    <text evidence="1">The sequence shown here is derived from an EMBL/GenBank/DDBJ whole genome shotgun (WGS) entry which is preliminary data.</text>
</comment>
<protein>
    <recommendedName>
        <fullName evidence="3">Lipoprotein</fullName>
    </recommendedName>
</protein>
<sequence>MTLKIILTITVLTTFLSCKQNSRYLRIEKKFTDRDQLINSILPNKTILYWKYVETSSNKVVKEVGDKKLLSSYKIEEPNQGFFVECHPGFCYSYIIYIDNNGLNYVTDEKTLLNFIGKIDNISEAILVGKTQGLWIDKENERGGSYKKTKKGYEMNLLKYNGCPETYESVFFEINFNGYFKMKSNGIYKKTGNCIVS</sequence>
<organism evidence="1 2">
    <name type="scientific">Flavobacterium tiangeerense</name>
    <dbReference type="NCBI Taxonomy" id="459471"/>
    <lineage>
        <taxon>Bacteria</taxon>
        <taxon>Pseudomonadati</taxon>
        <taxon>Bacteroidota</taxon>
        <taxon>Flavobacteriia</taxon>
        <taxon>Flavobacteriales</taxon>
        <taxon>Flavobacteriaceae</taxon>
        <taxon>Flavobacterium</taxon>
    </lineage>
</organism>
<dbReference type="Proteomes" id="UP000317519">
    <property type="component" value="Unassembled WGS sequence"/>
</dbReference>
<dbReference type="EMBL" id="VLKO01000023">
    <property type="protein sequence ID" value="TWH98872.1"/>
    <property type="molecule type" value="Genomic_DNA"/>
</dbReference>
<name>A0ABY3FK58_9FLAO</name>
<evidence type="ECO:0000313" key="2">
    <source>
        <dbReference type="Proteomes" id="UP000317519"/>
    </source>
</evidence>
<evidence type="ECO:0000313" key="1">
    <source>
        <dbReference type="EMBL" id="TWH98872.1"/>
    </source>
</evidence>
<proteinExistence type="predicted"/>